<dbReference type="RefSeq" id="WP_053085263.1">
    <property type="nucleotide sequence ID" value="NZ_CBTJ020000033.1"/>
</dbReference>
<dbReference type="STRING" id="1400863.BN873_270083"/>
<evidence type="ECO:0000313" key="2">
    <source>
        <dbReference type="EMBL" id="CDI02287.1"/>
    </source>
</evidence>
<gene>
    <name evidence="2" type="ORF">BN873_270083</name>
</gene>
<dbReference type="Proteomes" id="UP000035760">
    <property type="component" value="Unassembled WGS sequence"/>
</dbReference>
<comment type="caution">
    <text evidence="2">The sequence shown here is derived from an EMBL/GenBank/DDBJ whole genome shotgun (WGS) entry which is preliminary data.</text>
</comment>
<keyword evidence="3" id="KW-1185">Reference proteome</keyword>
<protein>
    <submittedName>
        <fullName evidence="2">Uncharacterized protein</fullName>
    </submittedName>
</protein>
<keyword evidence="1" id="KW-0812">Transmembrane</keyword>
<dbReference type="AlphaFoldDB" id="W6M3Q8"/>
<keyword evidence="1" id="KW-1133">Transmembrane helix</keyword>
<proteinExistence type="predicted"/>
<accession>W6M3Q8</accession>
<evidence type="ECO:0000313" key="3">
    <source>
        <dbReference type="Proteomes" id="UP000035760"/>
    </source>
</evidence>
<name>W6M3Q8_9GAMM</name>
<sequence>MITTAHSTTQPARFITSPILPLFILLLVTVLTGCSSFLREGTADLAGVGGAALASQVTDNAAIATGIGLGVRSAALAGLQYTQRKVHGAQQDMIARIAGNLEPGAVAHWQVTHRIPIEDDERGRVTVSRIISARHLICKEIVFSIDALIDQKPHSAFYVATICRDSNGWKWASAEPATERWGSLQ</sequence>
<dbReference type="EMBL" id="CBTJ020000033">
    <property type="protein sequence ID" value="CDI02287.1"/>
    <property type="molecule type" value="Genomic_DNA"/>
</dbReference>
<evidence type="ECO:0000256" key="1">
    <source>
        <dbReference type="SAM" id="Phobius"/>
    </source>
</evidence>
<reference evidence="2" key="2">
    <citation type="submission" date="2014-03" db="EMBL/GenBank/DDBJ databases">
        <title>Candidatus Competibacter-lineage genomes retrieved from metagenomes reveal functional metabolic diversity.</title>
        <authorList>
            <person name="McIlroy S.J."/>
            <person name="Albertsen M."/>
            <person name="Andresen E.K."/>
            <person name="Saunders A.M."/>
            <person name="Kristiansen R."/>
            <person name="Stokholm-Bjerregaard M."/>
            <person name="Nielsen K.L."/>
            <person name="Nielsen P.H."/>
        </authorList>
    </citation>
    <scope>NUCLEOTIDE SEQUENCE</scope>
    <source>
        <strain evidence="2">Run_A_D11</strain>
    </source>
</reference>
<reference evidence="2" key="1">
    <citation type="submission" date="2013-07" db="EMBL/GenBank/DDBJ databases">
        <authorList>
            <person name="McIlroy S."/>
        </authorList>
    </citation>
    <scope>NUCLEOTIDE SEQUENCE [LARGE SCALE GENOMIC DNA]</scope>
    <source>
        <strain evidence="2">Run_A_D11</strain>
    </source>
</reference>
<keyword evidence="1" id="KW-0472">Membrane</keyword>
<organism evidence="2 3">
    <name type="scientific">Candidatus Competibacter denitrificans Run_A_D11</name>
    <dbReference type="NCBI Taxonomy" id="1400863"/>
    <lineage>
        <taxon>Bacteria</taxon>
        <taxon>Pseudomonadati</taxon>
        <taxon>Pseudomonadota</taxon>
        <taxon>Gammaproteobacteria</taxon>
        <taxon>Candidatus Competibacteraceae</taxon>
        <taxon>Candidatus Competibacter</taxon>
    </lineage>
</organism>
<feature type="transmembrane region" description="Helical" evidence="1">
    <location>
        <begin position="19"/>
        <end position="38"/>
    </location>
</feature>